<comment type="caution">
    <text evidence="5">The sequence shown here is derived from an EMBL/GenBank/DDBJ whole genome shotgun (WGS) entry which is preliminary data.</text>
</comment>
<protein>
    <recommendedName>
        <fullName evidence="7">LRRNT domain-containing protein</fullName>
    </recommendedName>
</protein>
<dbReference type="Pfam" id="PF13855">
    <property type="entry name" value="LRR_8"/>
    <property type="match status" value="2"/>
</dbReference>
<dbReference type="InterPro" id="IPR050328">
    <property type="entry name" value="Dev_Immune_Receptor"/>
</dbReference>
<keyword evidence="3" id="KW-0677">Repeat</keyword>
<feature type="signal peptide" evidence="4">
    <location>
        <begin position="1"/>
        <end position="18"/>
    </location>
</feature>
<evidence type="ECO:0008006" key="7">
    <source>
        <dbReference type="Google" id="ProtNLM"/>
    </source>
</evidence>
<evidence type="ECO:0000313" key="6">
    <source>
        <dbReference type="Proteomes" id="UP001516400"/>
    </source>
</evidence>
<name>A0ABD2PFV9_9CUCU</name>
<feature type="chain" id="PRO_5044823581" description="LRRNT domain-containing protein" evidence="4">
    <location>
        <begin position="19"/>
        <end position="303"/>
    </location>
</feature>
<dbReference type="EMBL" id="JABFTP020000186">
    <property type="protein sequence ID" value="KAL3289800.1"/>
    <property type="molecule type" value="Genomic_DNA"/>
</dbReference>
<gene>
    <name evidence="5" type="ORF">HHI36_023192</name>
</gene>
<dbReference type="Proteomes" id="UP001516400">
    <property type="component" value="Unassembled WGS sequence"/>
</dbReference>
<dbReference type="Gene3D" id="3.80.10.10">
    <property type="entry name" value="Ribonuclease Inhibitor"/>
    <property type="match status" value="2"/>
</dbReference>
<dbReference type="SUPFAM" id="SSF52058">
    <property type="entry name" value="L domain-like"/>
    <property type="match status" value="1"/>
</dbReference>
<dbReference type="InterPro" id="IPR001611">
    <property type="entry name" value="Leu-rich_rpt"/>
</dbReference>
<accession>A0ABD2PFV9</accession>
<keyword evidence="6" id="KW-1185">Reference proteome</keyword>
<evidence type="ECO:0000256" key="3">
    <source>
        <dbReference type="ARBA" id="ARBA00022737"/>
    </source>
</evidence>
<evidence type="ECO:0000313" key="5">
    <source>
        <dbReference type="EMBL" id="KAL3289800.1"/>
    </source>
</evidence>
<dbReference type="InterPro" id="IPR032675">
    <property type="entry name" value="LRR_dom_sf"/>
</dbReference>
<evidence type="ECO:0000256" key="2">
    <source>
        <dbReference type="ARBA" id="ARBA00022729"/>
    </source>
</evidence>
<evidence type="ECO:0000256" key="1">
    <source>
        <dbReference type="ARBA" id="ARBA00022614"/>
    </source>
</evidence>
<dbReference type="AlphaFoldDB" id="A0ABD2PFV9"/>
<sequence>MTVFRVLIISAMLGFVTTRTILRDKFLLEQCPSSCTCNIVEKMVDCSNANFSEIPSEIDTNVTSLDLSFNKFSGIPMGIVNLPQLLDLDLSNNPMIRLIEINFQSTSLRSLKLRRCSIDYIDNSVFKGLPNLEVLNLSENPLNYLNNSLVSSSVKSLDLSNCNLKHLKALSFSGMTSLAYLSLKNNHNLRLLHSDSDSLLTLDVSNCNLEHVPTGPLRKIVELDLHGNNIQWLRNRTFSNITNVENLNISYNAIKQIEVNSFSHLSYLTIIDLSYNRLATIEKIHLKEMKDLNTFIYPTIIFV</sequence>
<keyword evidence="1" id="KW-0433">Leucine-rich repeat</keyword>
<dbReference type="Pfam" id="PF00560">
    <property type="entry name" value="LRR_1"/>
    <property type="match status" value="2"/>
</dbReference>
<keyword evidence="2 4" id="KW-0732">Signal</keyword>
<organism evidence="5 6">
    <name type="scientific">Cryptolaemus montrouzieri</name>
    <dbReference type="NCBI Taxonomy" id="559131"/>
    <lineage>
        <taxon>Eukaryota</taxon>
        <taxon>Metazoa</taxon>
        <taxon>Ecdysozoa</taxon>
        <taxon>Arthropoda</taxon>
        <taxon>Hexapoda</taxon>
        <taxon>Insecta</taxon>
        <taxon>Pterygota</taxon>
        <taxon>Neoptera</taxon>
        <taxon>Endopterygota</taxon>
        <taxon>Coleoptera</taxon>
        <taxon>Polyphaga</taxon>
        <taxon>Cucujiformia</taxon>
        <taxon>Coccinelloidea</taxon>
        <taxon>Coccinellidae</taxon>
        <taxon>Scymninae</taxon>
        <taxon>Scymnini</taxon>
        <taxon>Cryptolaemus</taxon>
    </lineage>
</organism>
<dbReference type="PANTHER" id="PTHR24373">
    <property type="entry name" value="SLIT RELATED LEUCINE-RICH REPEAT NEURONAL PROTEIN"/>
    <property type="match status" value="1"/>
</dbReference>
<evidence type="ECO:0000256" key="4">
    <source>
        <dbReference type="SAM" id="SignalP"/>
    </source>
</evidence>
<dbReference type="InterPro" id="IPR003591">
    <property type="entry name" value="Leu-rich_rpt_typical-subtyp"/>
</dbReference>
<dbReference type="SMART" id="SM00369">
    <property type="entry name" value="LRR_TYP"/>
    <property type="match status" value="6"/>
</dbReference>
<dbReference type="PRINTS" id="PR00019">
    <property type="entry name" value="LEURICHRPT"/>
</dbReference>
<reference evidence="5 6" key="1">
    <citation type="journal article" date="2021" name="BMC Biol.">
        <title>Horizontally acquired antibacterial genes associated with adaptive radiation of ladybird beetles.</title>
        <authorList>
            <person name="Li H.S."/>
            <person name="Tang X.F."/>
            <person name="Huang Y.H."/>
            <person name="Xu Z.Y."/>
            <person name="Chen M.L."/>
            <person name="Du X.Y."/>
            <person name="Qiu B.Y."/>
            <person name="Chen P.T."/>
            <person name="Zhang W."/>
            <person name="Slipinski A."/>
            <person name="Escalona H.E."/>
            <person name="Waterhouse R.M."/>
            <person name="Zwick A."/>
            <person name="Pang H."/>
        </authorList>
    </citation>
    <scope>NUCLEOTIDE SEQUENCE [LARGE SCALE GENOMIC DNA]</scope>
    <source>
        <strain evidence="5">SYSU2018</strain>
    </source>
</reference>
<proteinExistence type="predicted"/>
<dbReference type="PANTHER" id="PTHR24373:SF370">
    <property type="entry name" value="FISH-LIPS, ISOFORM E"/>
    <property type="match status" value="1"/>
</dbReference>